<evidence type="ECO:0000256" key="3">
    <source>
        <dbReference type="ARBA" id="ARBA00023136"/>
    </source>
</evidence>
<dbReference type="GO" id="GO:0005886">
    <property type="term" value="C:plasma membrane"/>
    <property type="evidence" value="ECO:0007669"/>
    <property type="project" value="TreeGrafter"/>
</dbReference>
<comment type="subcellular location">
    <subcellularLocation>
        <location evidence="1">Membrane</location>
    </subcellularLocation>
</comment>
<comment type="caution">
    <text evidence="5">The sequence shown here is derived from an EMBL/GenBank/DDBJ whole genome shotgun (WGS) entry which is preliminary data.</text>
</comment>
<evidence type="ECO:0000259" key="4">
    <source>
        <dbReference type="PROSITE" id="PS51178"/>
    </source>
</evidence>
<dbReference type="PANTHER" id="PTHR30627:SF1">
    <property type="entry name" value="PEPTIDOGLYCAN D,D-TRANSPEPTIDASE FTSI"/>
    <property type="match status" value="1"/>
</dbReference>
<keyword evidence="6" id="KW-1185">Reference proteome</keyword>
<dbReference type="Pfam" id="PF03793">
    <property type="entry name" value="PASTA"/>
    <property type="match status" value="2"/>
</dbReference>
<accession>A0A0L6W4I3</accession>
<dbReference type="InterPro" id="IPR011927">
    <property type="entry name" value="SpoVD_pbp"/>
</dbReference>
<comment type="similarity">
    <text evidence="2">Belongs to the transpeptidase family.</text>
</comment>
<organism evidence="5 6">
    <name type="scientific">Thermincola ferriacetica</name>
    <dbReference type="NCBI Taxonomy" id="281456"/>
    <lineage>
        <taxon>Bacteria</taxon>
        <taxon>Bacillati</taxon>
        <taxon>Bacillota</taxon>
        <taxon>Clostridia</taxon>
        <taxon>Eubacteriales</taxon>
        <taxon>Thermincolaceae</taxon>
        <taxon>Thermincola</taxon>
    </lineage>
</organism>
<dbReference type="RefSeq" id="WP_242843545.1">
    <property type="nucleotide sequence ID" value="NZ_LGTE01000003.1"/>
</dbReference>
<dbReference type="Gene3D" id="1.10.150.770">
    <property type="match status" value="1"/>
</dbReference>
<evidence type="ECO:0000313" key="5">
    <source>
        <dbReference type="EMBL" id="KNZ70477.1"/>
    </source>
</evidence>
<dbReference type="InterPro" id="IPR012338">
    <property type="entry name" value="Beta-lactam/transpept-like"/>
</dbReference>
<dbReference type="InterPro" id="IPR001460">
    <property type="entry name" value="PCN-bd_Tpept"/>
</dbReference>
<evidence type="ECO:0000313" key="6">
    <source>
        <dbReference type="Proteomes" id="UP000037175"/>
    </source>
</evidence>
<evidence type="ECO:0000256" key="1">
    <source>
        <dbReference type="ARBA" id="ARBA00004370"/>
    </source>
</evidence>
<dbReference type="PATRIC" id="fig|281456.6.peg.696"/>
<dbReference type="InterPro" id="IPR005543">
    <property type="entry name" value="PASTA_dom"/>
</dbReference>
<name>A0A0L6W4I3_9FIRM</name>
<dbReference type="Gene3D" id="3.30.450.330">
    <property type="match status" value="1"/>
</dbReference>
<dbReference type="CDD" id="cd06576">
    <property type="entry name" value="PASTA_Pbp2x-like_1"/>
    <property type="match status" value="1"/>
</dbReference>
<dbReference type="GO" id="GO:0008658">
    <property type="term" value="F:penicillin binding"/>
    <property type="evidence" value="ECO:0007669"/>
    <property type="project" value="InterPro"/>
</dbReference>
<dbReference type="SUPFAM" id="SSF56601">
    <property type="entry name" value="beta-lactamase/transpeptidase-like"/>
    <property type="match status" value="1"/>
</dbReference>
<dbReference type="PANTHER" id="PTHR30627">
    <property type="entry name" value="PEPTIDOGLYCAN D,D-TRANSPEPTIDASE"/>
    <property type="match status" value="1"/>
</dbReference>
<keyword evidence="3" id="KW-0472">Membrane</keyword>
<dbReference type="Gene3D" id="3.40.710.10">
    <property type="entry name" value="DD-peptidase/beta-lactamase superfamily"/>
    <property type="match status" value="1"/>
</dbReference>
<dbReference type="NCBIfam" id="TIGR02214">
    <property type="entry name" value="spoVD_pbp"/>
    <property type="match status" value="1"/>
</dbReference>
<dbReference type="InterPro" id="IPR005311">
    <property type="entry name" value="PBP_dimer"/>
</dbReference>
<dbReference type="Gene3D" id="3.30.10.20">
    <property type="match status" value="2"/>
</dbReference>
<dbReference type="EMBL" id="LGTE01000003">
    <property type="protein sequence ID" value="KNZ70477.1"/>
    <property type="molecule type" value="Genomic_DNA"/>
</dbReference>
<dbReference type="SUPFAM" id="SSF56519">
    <property type="entry name" value="Penicillin binding protein dimerisation domain"/>
    <property type="match status" value="1"/>
</dbReference>
<dbReference type="SUPFAM" id="SSF54184">
    <property type="entry name" value="Penicillin-binding protein 2x (pbp-2x), c-terminal domain"/>
    <property type="match status" value="2"/>
</dbReference>
<feature type="domain" description="PASTA" evidence="4">
    <location>
        <begin position="573"/>
        <end position="633"/>
    </location>
</feature>
<dbReference type="InterPro" id="IPR036138">
    <property type="entry name" value="PBP_dimer_sf"/>
</dbReference>
<evidence type="ECO:0000256" key="2">
    <source>
        <dbReference type="ARBA" id="ARBA00007171"/>
    </source>
</evidence>
<reference evidence="6" key="1">
    <citation type="submission" date="2015-07" db="EMBL/GenBank/DDBJ databases">
        <title>Complete Genome of Thermincola ferriacetica strain Z-0001T.</title>
        <authorList>
            <person name="Lusk B."/>
            <person name="Badalamenti J.P."/>
            <person name="Parameswaran P."/>
            <person name="Bond D.R."/>
            <person name="Torres C.I."/>
        </authorList>
    </citation>
    <scope>NUCLEOTIDE SEQUENCE [LARGE SCALE GENOMIC DNA]</scope>
    <source>
        <strain evidence="6">Z-0001</strain>
    </source>
</reference>
<dbReference type="Gene3D" id="3.90.1310.10">
    <property type="entry name" value="Penicillin-binding protein 2a (Domain 2)"/>
    <property type="match status" value="1"/>
</dbReference>
<protein>
    <submittedName>
        <fullName evidence="5">Stage V sporulation protein D</fullName>
    </submittedName>
</protein>
<dbReference type="Pfam" id="PF00905">
    <property type="entry name" value="Transpeptidase"/>
    <property type="match status" value="1"/>
</dbReference>
<dbReference type="AlphaFoldDB" id="A0A0L6W4I3"/>
<feature type="domain" description="PASTA" evidence="4">
    <location>
        <begin position="641"/>
        <end position="699"/>
    </location>
</feature>
<gene>
    <name evidence="5" type="ORF">Tfer_0659</name>
</gene>
<dbReference type="SMART" id="SM00740">
    <property type="entry name" value="PASTA"/>
    <property type="match status" value="2"/>
</dbReference>
<dbReference type="CDD" id="cd06575">
    <property type="entry name" value="PASTA_Pbp2x-like_2"/>
    <property type="match status" value="1"/>
</dbReference>
<dbReference type="GO" id="GO:0071555">
    <property type="term" value="P:cell wall organization"/>
    <property type="evidence" value="ECO:0007669"/>
    <property type="project" value="TreeGrafter"/>
</dbReference>
<dbReference type="Proteomes" id="UP000037175">
    <property type="component" value="Unassembled WGS sequence"/>
</dbReference>
<dbReference type="Pfam" id="PF03717">
    <property type="entry name" value="PBP_dimer"/>
    <property type="match status" value="1"/>
</dbReference>
<sequence>MTTNVLMRKRITQLFLIMGAFLLFLIGRLAWIQFVNGDKLSTEALENRMDDIKVPAKRGTIYDRNGKELVISISSDTVYAIPPEIKKPAETAKKLAEILGLKYEEIYKKITKRSNFVYIQRKVDPEISKKIKKLELPGIDIVEESQRSYPNGNLASHVLGFVGIDNYGLNGIEVTMEKELAGVPGRILVEKDSLGREIPQALHQYKPPQPGNSLVLTIDETIQYFVERELDNIVETYNPKSATIIVMEPKTGGILAMGNRPDFDPNKYGEYPQTSWRNPAIWLNYEPGSTFKVITAAAALEEGVVKPESRFYDPGYAVVSGERIKCWRYPRAHGSQSFEEVAQNSCNPGFIQVGLDLGRERFYKYIKAFGFGQKTGIPLVGEAKGIVIPEKQVKNINLATISIGQSISVTPIQLITAISAVANDGVLMKPQLVKEIRDSQGHLVRKIEPEPVRQVISRSTARQLAGILEKVVSQGTGKNAYMEEYPAAGKTGTAQKAGKGGYSSGKYIASFAGFAPVENPQVAILVVIDEPQGGTYYGGQIAAPVFKNVARDVLRYLNVRPRVSKTELEEKEKRKEVIVPDLINMPLTEAQDILRKAGLASNLEGSGQWVLNQQPKGGAKVLEKTPVILYVGPEAKSVPEGTEVTVPDLTGLTMREAGKLLGALGLKMNPEGSGVAASQKIEPGTKVKAGTTVKVIFLPPAPEPFP</sequence>
<dbReference type="InterPro" id="IPR050515">
    <property type="entry name" value="Beta-lactam/transpept"/>
</dbReference>
<proteinExistence type="inferred from homology"/>
<dbReference type="PROSITE" id="PS51178">
    <property type="entry name" value="PASTA"/>
    <property type="match status" value="2"/>
</dbReference>